<organism evidence="1 2">
    <name type="scientific">Portunus trituberculatus</name>
    <name type="common">Swimming crab</name>
    <name type="synonym">Neptunus trituberculatus</name>
    <dbReference type="NCBI Taxonomy" id="210409"/>
    <lineage>
        <taxon>Eukaryota</taxon>
        <taxon>Metazoa</taxon>
        <taxon>Ecdysozoa</taxon>
        <taxon>Arthropoda</taxon>
        <taxon>Crustacea</taxon>
        <taxon>Multicrustacea</taxon>
        <taxon>Malacostraca</taxon>
        <taxon>Eumalacostraca</taxon>
        <taxon>Eucarida</taxon>
        <taxon>Decapoda</taxon>
        <taxon>Pleocyemata</taxon>
        <taxon>Brachyura</taxon>
        <taxon>Eubrachyura</taxon>
        <taxon>Portunoidea</taxon>
        <taxon>Portunidae</taxon>
        <taxon>Portuninae</taxon>
        <taxon>Portunus</taxon>
    </lineage>
</organism>
<gene>
    <name evidence="1" type="ORF">E2C01_077156</name>
</gene>
<evidence type="ECO:0000313" key="1">
    <source>
        <dbReference type="EMBL" id="MPC82486.1"/>
    </source>
</evidence>
<protein>
    <submittedName>
        <fullName evidence="1">Uncharacterized protein</fullName>
    </submittedName>
</protein>
<comment type="caution">
    <text evidence="1">The sequence shown here is derived from an EMBL/GenBank/DDBJ whole genome shotgun (WGS) entry which is preliminary data.</text>
</comment>
<dbReference type="EMBL" id="VSRR010059904">
    <property type="protein sequence ID" value="MPC82486.1"/>
    <property type="molecule type" value="Genomic_DNA"/>
</dbReference>
<accession>A0A5B7IL28</accession>
<dbReference type="Proteomes" id="UP000324222">
    <property type="component" value="Unassembled WGS sequence"/>
</dbReference>
<name>A0A5B7IL28_PORTR</name>
<reference evidence="1 2" key="1">
    <citation type="submission" date="2019-05" db="EMBL/GenBank/DDBJ databases">
        <title>Another draft genome of Portunus trituberculatus and its Hox gene families provides insights of decapod evolution.</title>
        <authorList>
            <person name="Jeong J.-H."/>
            <person name="Song I."/>
            <person name="Kim S."/>
            <person name="Choi T."/>
            <person name="Kim D."/>
            <person name="Ryu S."/>
            <person name="Kim W."/>
        </authorList>
    </citation>
    <scope>NUCLEOTIDE SEQUENCE [LARGE SCALE GENOMIC DNA]</scope>
    <source>
        <tissue evidence="1">Muscle</tissue>
    </source>
</reference>
<dbReference type="AlphaFoldDB" id="A0A5B7IL28"/>
<keyword evidence="2" id="KW-1185">Reference proteome</keyword>
<sequence length="74" mass="8232">MGLNLIPAGLNRGVPPYPVPPLSRSALPRFCSLAALGISSTSRMSHEQFESTNEEREEAKWAWLVDQQTAHRLD</sequence>
<proteinExistence type="predicted"/>
<evidence type="ECO:0000313" key="2">
    <source>
        <dbReference type="Proteomes" id="UP000324222"/>
    </source>
</evidence>